<accession>A0A747FMV8</accession>
<dbReference type="EMBL" id="DAAVHT010000050">
    <property type="protein sequence ID" value="HAF4696500.1"/>
    <property type="molecule type" value="Genomic_DNA"/>
</dbReference>
<sequence>MTSGSMSGCDFLAIPQVQHSEDSGVWRYVMEAGLGAEGILDISCLEILEKDDGYLSFYHSDRMPKSDFISKVKHIHKLISLTKTNPAIYLNFDVIEAKESTEDRTYFFDAGYPHIGMYYPEESDLNSLELRTILVEISEVYQRAYGGVVTKIL</sequence>
<evidence type="ECO:0000313" key="2">
    <source>
        <dbReference type="EMBL" id="HAF4696500.1"/>
    </source>
</evidence>
<protein>
    <submittedName>
        <fullName evidence="1">Uncharacterized protein</fullName>
    </submittedName>
</protein>
<reference evidence="1" key="2">
    <citation type="submission" date="2020-02" db="EMBL/GenBank/DDBJ databases">
        <authorList>
            <consortium name="NCBI Pathogen Detection Project"/>
        </authorList>
    </citation>
    <scope>NUCLEOTIDE SEQUENCE</scope>
    <source>
        <strain evidence="1">MA.DB_4</strain>
        <strain evidence="2">MA.SE08/24</strain>
    </source>
</reference>
<gene>
    <name evidence="1" type="ORF">G8K28_004770</name>
    <name evidence="2" type="ORF">G8N98_004830</name>
</gene>
<organism evidence="1">
    <name type="scientific">Salmonella enterica</name>
    <name type="common">Salmonella choleraesuis</name>
    <dbReference type="NCBI Taxonomy" id="28901"/>
    <lineage>
        <taxon>Bacteria</taxon>
        <taxon>Pseudomonadati</taxon>
        <taxon>Pseudomonadota</taxon>
        <taxon>Gammaproteobacteria</taxon>
        <taxon>Enterobacterales</taxon>
        <taxon>Enterobacteriaceae</taxon>
        <taxon>Salmonella</taxon>
    </lineage>
</organism>
<reference evidence="1" key="1">
    <citation type="journal article" date="2018" name="Genome Biol.">
        <title>SKESA: strategic k-mer extension for scrupulous assemblies.</title>
        <authorList>
            <person name="Souvorov A."/>
            <person name="Agarwala R."/>
            <person name="Lipman D.J."/>
        </authorList>
    </citation>
    <scope>NUCLEOTIDE SEQUENCE</scope>
    <source>
        <strain evidence="1">MA.DB_4</strain>
        <strain evidence="2">MA.SE08/24</strain>
    </source>
</reference>
<dbReference type="EMBL" id="DAAVDO010000052">
    <property type="protein sequence ID" value="HAF4274321.1"/>
    <property type="molecule type" value="Genomic_DNA"/>
</dbReference>
<proteinExistence type="predicted"/>
<evidence type="ECO:0000313" key="1">
    <source>
        <dbReference type="EMBL" id="HAF4274321.1"/>
    </source>
</evidence>
<name>A0A747FMV8_SALER</name>
<dbReference type="AlphaFoldDB" id="A0A747FMV8"/>
<comment type="caution">
    <text evidence="1">The sequence shown here is derived from an EMBL/GenBank/DDBJ whole genome shotgun (WGS) entry which is preliminary data.</text>
</comment>